<reference evidence="4" key="1">
    <citation type="submission" date="2021-01" db="EMBL/GenBank/DDBJ databases">
        <authorList>
            <person name="Corre E."/>
            <person name="Pelletier E."/>
            <person name="Niang G."/>
            <person name="Scheremetjew M."/>
            <person name="Finn R."/>
            <person name="Kale V."/>
            <person name="Holt S."/>
            <person name="Cochrane G."/>
            <person name="Meng A."/>
            <person name="Brown T."/>
            <person name="Cohen L."/>
        </authorList>
    </citation>
    <scope>NUCLEOTIDE SEQUENCE</scope>
    <source>
        <strain evidence="4">NIES-381</strain>
    </source>
</reference>
<dbReference type="AlphaFoldDB" id="A0A6U8PI91"/>
<proteinExistence type="predicted"/>
<dbReference type="PROSITE" id="PS51319">
    <property type="entry name" value="TFIIS_N"/>
    <property type="match status" value="1"/>
</dbReference>
<evidence type="ECO:0000256" key="1">
    <source>
        <dbReference type="PROSITE-ProRule" id="PRU00649"/>
    </source>
</evidence>
<evidence type="ECO:0000259" key="3">
    <source>
        <dbReference type="PROSITE" id="PS51319"/>
    </source>
</evidence>
<feature type="compositionally biased region" description="Low complexity" evidence="2">
    <location>
        <begin position="373"/>
        <end position="393"/>
    </location>
</feature>
<dbReference type="SUPFAM" id="SSF47676">
    <property type="entry name" value="Conserved domain common to transcription factors TFIIS, elongin A, CRSP70"/>
    <property type="match status" value="1"/>
</dbReference>
<evidence type="ECO:0000313" key="4">
    <source>
        <dbReference type="EMBL" id="CAD9043713.1"/>
    </source>
</evidence>
<dbReference type="Gene3D" id="1.20.930.10">
    <property type="entry name" value="Conserved domain common to transcription factors TFIIS, elongin A, CRSP70"/>
    <property type="match status" value="1"/>
</dbReference>
<comment type="subcellular location">
    <subcellularLocation>
        <location evidence="1">Nucleus</location>
    </subcellularLocation>
</comment>
<organism evidence="4">
    <name type="scientific">Eutreptiella gymnastica</name>
    <dbReference type="NCBI Taxonomy" id="73025"/>
    <lineage>
        <taxon>Eukaryota</taxon>
        <taxon>Discoba</taxon>
        <taxon>Euglenozoa</taxon>
        <taxon>Euglenida</taxon>
        <taxon>Spirocuta</taxon>
        <taxon>Euglenophyceae</taxon>
        <taxon>Eutreptiales</taxon>
        <taxon>Eutreptiaceae</taxon>
        <taxon>Eutreptiella</taxon>
    </lineage>
</organism>
<keyword evidence="1" id="KW-0539">Nucleus</keyword>
<dbReference type="EMBL" id="HBGA01151036">
    <property type="protein sequence ID" value="CAD9043713.1"/>
    <property type="molecule type" value="Transcribed_RNA"/>
</dbReference>
<feature type="compositionally biased region" description="Low complexity" evidence="2">
    <location>
        <begin position="423"/>
        <end position="444"/>
    </location>
</feature>
<feature type="compositionally biased region" description="Basic residues" evidence="2">
    <location>
        <begin position="445"/>
        <end position="458"/>
    </location>
</feature>
<evidence type="ECO:0000313" key="5">
    <source>
        <dbReference type="EMBL" id="CAD9043715.1"/>
    </source>
</evidence>
<feature type="domain" description="TFIIS N-terminal" evidence="3">
    <location>
        <begin position="39"/>
        <end position="115"/>
    </location>
</feature>
<accession>A0A6U8PI91</accession>
<protein>
    <recommendedName>
        <fullName evidence="3">TFIIS N-terminal domain-containing protein</fullName>
    </recommendedName>
</protein>
<dbReference type="Pfam" id="PF08711">
    <property type="entry name" value="Med26"/>
    <property type="match status" value="1"/>
</dbReference>
<sequence length="507" mass="55700">MEAEAIACDLDTDEREKLQELLSADEDTLTKFVASGGLQLCSRWLHITGKEAEEAVVNIVISTLELLDRLSLTPQLIIRSGIGKTVMKLKKADIEQVKTLAGQLVQKWSNKSVAKTVEKTNTGILRKRSETEADTSKVARTSLSATPHRVKRRQGIRVKFRDESLGEPLTEVVEYEVERTTPMRPVTRKAEVQEERALIESEGPAILRRKAEKAALEARLKAMAPTIAWLPPARLLLADDLETNLSVVGRDSAEKVRLSNVDDDEHHLDNTARVFDGDGPADPPGWVKDQSNWMEPKVNIPDEPYGTSAAMKVQPNGPFEHVEVTEDIPQAASKRGLLSALKNLKRSSPPPGQNDAFLEPGEVSSSKVANRHSGALLLSSGSGSEPEKSSAAPETEDTSNIASRIQKDPSLIGKLLGAVQAKYQSSSSTTSSQPETQRQQQGQHQAHRSHVDMHHHHRQMHALQAYYNLQQHAAYGPMWGVPAPLWPPGMPGPHPPLNGPPNMFPPR</sequence>
<feature type="region of interest" description="Disordered" evidence="2">
    <location>
        <begin position="423"/>
        <end position="458"/>
    </location>
</feature>
<gene>
    <name evidence="4" type="ORF">EGYM00392_LOCUS54896</name>
    <name evidence="5" type="ORF">EGYM00392_LOCUS54898</name>
</gene>
<evidence type="ECO:0000256" key="2">
    <source>
        <dbReference type="SAM" id="MobiDB-lite"/>
    </source>
</evidence>
<dbReference type="EMBL" id="HBGA01151047">
    <property type="protein sequence ID" value="CAD9043715.1"/>
    <property type="molecule type" value="Transcribed_RNA"/>
</dbReference>
<dbReference type="GO" id="GO:0005634">
    <property type="term" value="C:nucleus"/>
    <property type="evidence" value="ECO:0007669"/>
    <property type="project" value="UniProtKB-SubCell"/>
</dbReference>
<feature type="region of interest" description="Disordered" evidence="2">
    <location>
        <begin position="343"/>
        <end position="402"/>
    </location>
</feature>
<name>A0A6U8PI91_9EUGL</name>
<dbReference type="InterPro" id="IPR035441">
    <property type="entry name" value="TFIIS/LEDGF_dom_sf"/>
</dbReference>
<dbReference type="InterPro" id="IPR017923">
    <property type="entry name" value="TFIIS_N"/>
</dbReference>